<gene>
    <name evidence="2" type="ORF">JF922_07965</name>
</gene>
<proteinExistence type="predicted"/>
<dbReference type="InterPro" id="IPR009061">
    <property type="entry name" value="DNA-bd_dom_put_sf"/>
</dbReference>
<dbReference type="Gene3D" id="1.10.1660.10">
    <property type="match status" value="1"/>
</dbReference>
<protein>
    <submittedName>
        <fullName evidence="2">Helix-turn-helix domain-containing protein</fullName>
    </submittedName>
</protein>
<evidence type="ECO:0000259" key="1">
    <source>
        <dbReference type="Pfam" id="PF12728"/>
    </source>
</evidence>
<evidence type="ECO:0000313" key="2">
    <source>
        <dbReference type="EMBL" id="MBJ7598009.1"/>
    </source>
</evidence>
<name>A0A934N8V5_9BACT</name>
<evidence type="ECO:0000313" key="3">
    <source>
        <dbReference type="Proteomes" id="UP000612893"/>
    </source>
</evidence>
<reference evidence="2" key="1">
    <citation type="submission" date="2020-10" db="EMBL/GenBank/DDBJ databases">
        <title>Ca. Dormibacterota MAGs.</title>
        <authorList>
            <person name="Montgomery K."/>
        </authorList>
    </citation>
    <scope>NUCLEOTIDE SEQUENCE [LARGE SCALE GENOMIC DNA]</scope>
    <source>
        <strain evidence="2">SC8812_S17_10</strain>
    </source>
</reference>
<organism evidence="2 3">
    <name type="scientific">Candidatus Nephthysia bennettiae</name>
    <dbReference type="NCBI Taxonomy" id="3127016"/>
    <lineage>
        <taxon>Bacteria</taxon>
        <taxon>Bacillati</taxon>
        <taxon>Candidatus Dormiibacterota</taxon>
        <taxon>Candidatus Dormibacteria</taxon>
        <taxon>Candidatus Dormibacterales</taxon>
        <taxon>Candidatus Dormibacteraceae</taxon>
        <taxon>Candidatus Nephthysia</taxon>
    </lineage>
</organism>
<dbReference type="AlphaFoldDB" id="A0A934N8V5"/>
<dbReference type="EMBL" id="JAEKNR010000089">
    <property type="protein sequence ID" value="MBJ7598009.1"/>
    <property type="molecule type" value="Genomic_DNA"/>
</dbReference>
<sequence>MQATLPLVAEDDLLTTGEAARLAGVHRSTVDRWIRLGLLPIASRLPSGHARVRRQDVLELIKRERDAED</sequence>
<keyword evidence="3" id="KW-1185">Reference proteome</keyword>
<dbReference type="InterPro" id="IPR010093">
    <property type="entry name" value="SinI_DNA-bd"/>
</dbReference>
<accession>A0A934N8V5</accession>
<comment type="caution">
    <text evidence="2">The sequence shown here is derived from an EMBL/GenBank/DDBJ whole genome shotgun (WGS) entry which is preliminary data.</text>
</comment>
<dbReference type="GO" id="GO:0003677">
    <property type="term" value="F:DNA binding"/>
    <property type="evidence" value="ECO:0007669"/>
    <property type="project" value="InterPro"/>
</dbReference>
<feature type="domain" description="Helix-turn-helix" evidence="1">
    <location>
        <begin position="13"/>
        <end position="64"/>
    </location>
</feature>
<dbReference type="SUPFAM" id="SSF46955">
    <property type="entry name" value="Putative DNA-binding domain"/>
    <property type="match status" value="1"/>
</dbReference>
<dbReference type="Pfam" id="PF12728">
    <property type="entry name" value="HTH_17"/>
    <property type="match status" value="1"/>
</dbReference>
<dbReference type="NCBIfam" id="TIGR01764">
    <property type="entry name" value="excise"/>
    <property type="match status" value="1"/>
</dbReference>
<dbReference type="InterPro" id="IPR041657">
    <property type="entry name" value="HTH_17"/>
</dbReference>
<dbReference type="Proteomes" id="UP000612893">
    <property type="component" value="Unassembled WGS sequence"/>
</dbReference>
<dbReference type="RefSeq" id="WP_338200699.1">
    <property type="nucleotide sequence ID" value="NZ_JAEKNR010000089.1"/>
</dbReference>